<keyword evidence="6 13" id="KW-0949">S-adenosyl-L-methionine</keyword>
<evidence type="ECO:0000313" key="14">
    <source>
        <dbReference type="EMBL" id="QGP90775.1"/>
    </source>
</evidence>
<dbReference type="GO" id="GO:0005737">
    <property type="term" value="C:cytoplasm"/>
    <property type="evidence" value="ECO:0007669"/>
    <property type="project" value="UniProtKB-SubCell"/>
</dbReference>
<comment type="similarity">
    <text evidence="9 13">Belongs to the QueA family.</text>
</comment>
<keyword evidence="4 13" id="KW-0963">Cytoplasm</keyword>
<dbReference type="FunFam" id="3.40.1780.10:FF:000001">
    <property type="entry name" value="S-adenosylmethionine:tRNA ribosyltransferase-isomerase"/>
    <property type="match status" value="1"/>
</dbReference>
<evidence type="ECO:0000256" key="9">
    <source>
        <dbReference type="ARBA" id="ARBA00061210"/>
    </source>
</evidence>
<name>A0A6I5ZMD3_9FIRM</name>
<dbReference type="RefSeq" id="WP_156271246.1">
    <property type="nucleotide sequence ID" value="NZ_CP046244.1"/>
</dbReference>
<comment type="subcellular location">
    <subcellularLocation>
        <location evidence="1 13">Cytoplasm</location>
    </subcellularLocation>
</comment>
<comment type="pathway">
    <text evidence="2 13">tRNA modification; tRNA-queuosine biosynthesis.</text>
</comment>
<dbReference type="InterPro" id="IPR042118">
    <property type="entry name" value="QueA_dom1"/>
</dbReference>
<dbReference type="EMBL" id="CP046244">
    <property type="protein sequence ID" value="QGP90775.1"/>
    <property type="molecule type" value="Genomic_DNA"/>
</dbReference>
<gene>
    <name evidence="13 14" type="primary">queA</name>
    <name evidence="14" type="ORF">MGLY_00860</name>
</gene>
<dbReference type="InterPro" id="IPR042119">
    <property type="entry name" value="QueA_dom2"/>
</dbReference>
<evidence type="ECO:0000256" key="7">
    <source>
        <dbReference type="ARBA" id="ARBA00022785"/>
    </source>
</evidence>
<dbReference type="SUPFAM" id="SSF111337">
    <property type="entry name" value="QueA-like"/>
    <property type="match status" value="1"/>
</dbReference>
<protein>
    <recommendedName>
        <fullName evidence="11 13">S-adenosylmethionine:tRNA ribosyltransferase-isomerase</fullName>
        <ecNumber evidence="10 13">2.4.99.17</ecNumber>
    </recommendedName>
    <alternativeName>
        <fullName evidence="12 13">Queuosine biosynthesis protein QueA</fullName>
    </alternativeName>
</protein>
<dbReference type="GO" id="GO:0051075">
    <property type="term" value="F:S-adenosylmethionine:tRNA ribosyltransferase-isomerase activity"/>
    <property type="evidence" value="ECO:0007669"/>
    <property type="project" value="UniProtKB-EC"/>
</dbReference>
<evidence type="ECO:0000256" key="11">
    <source>
        <dbReference type="ARBA" id="ARBA00069325"/>
    </source>
</evidence>
<keyword evidence="15" id="KW-1185">Reference proteome</keyword>
<dbReference type="PANTHER" id="PTHR30307:SF0">
    <property type="entry name" value="S-ADENOSYLMETHIONINE:TRNA RIBOSYLTRANSFERASE-ISOMERASE"/>
    <property type="match status" value="1"/>
</dbReference>
<keyword evidence="5 13" id="KW-0808">Transferase</keyword>
<dbReference type="HAMAP" id="MF_00113">
    <property type="entry name" value="QueA"/>
    <property type="match status" value="1"/>
</dbReference>
<dbReference type="InterPro" id="IPR003699">
    <property type="entry name" value="QueA"/>
</dbReference>
<evidence type="ECO:0000313" key="15">
    <source>
        <dbReference type="Proteomes" id="UP000425916"/>
    </source>
</evidence>
<dbReference type="OrthoDB" id="9805933at2"/>
<keyword evidence="7 13" id="KW-0671">Queuosine biosynthesis</keyword>
<evidence type="ECO:0000256" key="5">
    <source>
        <dbReference type="ARBA" id="ARBA00022679"/>
    </source>
</evidence>
<dbReference type="UniPathway" id="UPA00392"/>
<evidence type="ECO:0000256" key="12">
    <source>
        <dbReference type="ARBA" id="ARBA00076160"/>
    </source>
</evidence>
<keyword evidence="14" id="KW-0413">Isomerase</keyword>
<dbReference type="PANTHER" id="PTHR30307">
    <property type="entry name" value="S-ADENOSYLMETHIONINE:TRNA RIBOSYLTRANSFERASE-ISOMERASE"/>
    <property type="match status" value="1"/>
</dbReference>
<dbReference type="EC" id="2.4.99.17" evidence="10 13"/>
<dbReference type="Proteomes" id="UP000425916">
    <property type="component" value="Chromosome"/>
</dbReference>
<organism evidence="14 15">
    <name type="scientific">Neomoorella glycerini</name>
    <dbReference type="NCBI Taxonomy" id="55779"/>
    <lineage>
        <taxon>Bacteria</taxon>
        <taxon>Bacillati</taxon>
        <taxon>Bacillota</taxon>
        <taxon>Clostridia</taxon>
        <taxon>Neomoorellales</taxon>
        <taxon>Neomoorellaceae</taxon>
        <taxon>Neomoorella</taxon>
    </lineage>
</organism>
<dbReference type="Gene3D" id="3.40.1780.10">
    <property type="entry name" value="QueA-like"/>
    <property type="match status" value="1"/>
</dbReference>
<evidence type="ECO:0000256" key="10">
    <source>
        <dbReference type="ARBA" id="ARBA00066503"/>
    </source>
</evidence>
<comment type="function">
    <text evidence="13">Transfers and isomerizes the ribose moiety from AdoMet to the 7-aminomethyl group of 7-deazaguanine (preQ1-tRNA) to give epoxyqueuosine (oQ-tRNA).</text>
</comment>
<evidence type="ECO:0000256" key="6">
    <source>
        <dbReference type="ARBA" id="ARBA00022691"/>
    </source>
</evidence>
<proteinExistence type="inferred from homology"/>
<evidence type="ECO:0000256" key="3">
    <source>
        <dbReference type="ARBA" id="ARBA00011245"/>
    </source>
</evidence>
<dbReference type="GO" id="GO:0008616">
    <property type="term" value="P:tRNA queuosine(34) biosynthetic process"/>
    <property type="evidence" value="ECO:0007669"/>
    <property type="project" value="UniProtKB-UniRule"/>
</dbReference>
<evidence type="ECO:0000256" key="13">
    <source>
        <dbReference type="HAMAP-Rule" id="MF_00113"/>
    </source>
</evidence>
<comment type="subunit">
    <text evidence="3 13">Monomer.</text>
</comment>
<evidence type="ECO:0000256" key="8">
    <source>
        <dbReference type="ARBA" id="ARBA00052751"/>
    </source>
</evidence>
<dbReference type="InterPro" id="IPR036100">
    <property type="entry name" value="QueA_sf"/>
</dbReference>
<accession>A0A6I5ZMD3</accession>
<dbReference type="NCBIfam" id="NF001140">
    <property type="entry name" value="PRK00147.1"/>
    <property type="match status" value="1"/>
</dbReference>
<comment type="catalytic activity">
    <reaction evidence="8 13">
        <text>7-aminomethyl-7-carbaguanosine(34) in tRNA + S-adenosyl-L-methionine = epoxyqueuosine(34) in tRNA + adenine + L-methionine + 2 H(+)</text>
        <dbReference type="Rhea" id="RHEA:32155"/>
        <dbReference type="Rhea" id="RHEA-COMP:10342"/>
        <dbReference type="Rhea" id="RHEA-COMP:18582"/>
        <dbReference type="ChEBI" id="CHEBI:15378"/>
        <dbReference type="ChEBI" id="CHEBI:16708"/>
        <dbReference type="ChEBI" id="CHEBI:57844"/>
        <dbReference type="ChEBI" id="CHEBI:59789"/>
        <dbReference type="ChEBI" id="CHEBI:82833"/>
        <dbReference type="ChEBI" id="CHEBI:194443"/>
        <dbReference type="EC" id="2.4.99.17"/>
    </reaction>
</comment>
<dbReference type="FunFam" id="2.40.10.240:FF:000002">
    <property type="entry name" value="S-adenosylmethionine:tRNA ribosyltransferase-isomerase"/>
    <property type="match status" value="1"/>
</dbReference>
<dbReference type="Gene3D" id="2.40.10.240">
    <property type="entry name" value="QueA-like"/>
    <property type="match status" value="1"/>
</dbReference>
<dbReference type="Pfam" id="PF02547">
    <property type="entry name" value="Queuosine_synth"/>
    <property type="match status" value="1"/>
</dbReference>
<evidence type="ECO:0000256" key="2">
    <source>
        <dbReference type="ARBA" id="ARBA00004691"/>
    </source>
</evidence>
<keyword evidence="14" id="KW-0328">Glycosyltransferase</keyword>
<dbReference type="NCBIfam" id="TIGR00113">
    <property type="entry name" value="queA"/>
    <property type="match status" value="1"/>
</dbReference>
<evidence type="ECO:0000256" key="4">
    <source>
        <dbReference type="ARBA" id="ARBA00022490"/>
    </source>
</evidence>
<dbReference type="AlphaFoldDB" id="A0A6I5ZMD3"/>
<reference evidence="14 15" key="1">
    <citation type="submission" date="2019-11" db="EMBL/GenBank/DDBJ databases">
        <title>Genome sequence of Moorella glycerini DSM11254.</title>
        <authorList>
            <person name="Poehlein A."/>
            <person name="Boeer T."/>
            <person name="Daniel R."/>
        </authorList>
    </citation>
    <scope>NUCLEOTIDE SEQUENCE [LARGE SCALE GENOMIC DNA]</scope>
    <source>
        <strain evidence="14 15">DSM 11254</strain>
    </source>
</reference>
<sequence>MRLEEFDYDLPPELIAQAPAEPRDASRLLVLHRDRDYLEHRHFYDLPAYLRPGDVLVLNETRVIPARLWGRRAGTGARIEVLLLTRRDRDTWEALVRPGRRVPVGTEIIFGQGELRARAMATTGAGGRVLQFSYREGPFEALLDRLGEMPLPPYIKEKPEDPGRYQTVYARVEGSAAAPTAGLHFTPRLLEQLREQGVKIVYLLLHVGLGTFRPVKVENIEEHQMHAEYYEVTPEAAAAINAARARGGRVVVVGTTVVRTLETVATEDGLIQPGSGWTDIFIYPGYRFKAIDCLITNFHLPRSTLLMLVSAFAGREKILAAYRTAVAEGYRFFSFGDAMLILKD</sequence>
<evidence type="ECO:0000256" key="1">
    <source>
        <dbReference type="ARBA" id="ARBA00004496"/>
    </source>
</evidence>